<reference evidence="3" key="1">
    <citation type="journal article" date="2019" name="Int. J. Syst. Evol. Microbiol.">
        <title>The Global Catalogue of Microorganisms (GCM) 10K type strain sequencing project: providing services to taxonomists for standard genome sequencing and annotation.</title>
        <authorList>
            <consortium name="The Broad Institute Genomics Platform"/>
            <consortium name="The Broad Institute Genome Sequencing Center for Infectious Disease"/>
            <person name="Wu L."/>
            <person name="Ma J."/>
        </authorList>
    </citation>
    <scope>NUCLEOTIDE SEQUENCE [LARGE SCALE GENOMIC DNA]</scope>
    <source>
        <strain evidence="3">JCM 18542</strain>
    </source>
</reference>
<name>A0ABP9CSD4_9ACTN</name>
<evidence type="ECO:0000313" key="3">
    <source>
        <dbReference type="Proteomes" id="UP001500839"/>
    </source>
</evidence>
<accession>A0ABP9CSD4</accession>
<gene>
    <name evidence="2" type="ORF">GCM10023353_20550</name>
</gene>
<feature type="domain" description="DUF6036" evidence="1">
    <location>
        <begin position="18"/>
        <end position="156"/>
    </location>
</feature>
<comment type="caution">
    <text evidence="2">The sequence shown here is derived from an EMBL/GenBank/DDBJ whole genome shotgun (WGS) entry which is preliminary data.</text>
</comment>
<evidence type="ECO:0000259" key="1">
    <source>
        <dbReference type="Pfam" id="PF19502"/>
    </source>
</evidence>
<dbReference type="Proteomes" id="UP001500839">
    <property type="component" value="Unassembled WGS sequence"/>
</dbReference>
<dbReference type="EMBL" id="BAABKQ010000001">
    <property type="protein sequence ID" value="GAA4814968.1"/>
    <property type="molecule type" value="Genomic_DNA"/>
</dbReference>
<sequence length="180" mass="19691">MTRDELGHLLRAACTITGDRDVLVVGSPSILGTFDEADLPPTATASIEADIAFLDDADRSKADDVEGAIGELSAFHQTNGVYAEGVHIDTAIYLPPGWRDRLISWPLRAAEPADPRFLEPYDLAVAKLGARREKDLVFVDALIQANLLILTVLRERCALLPEKHALVQRRVSGFLANYSK</sequence>
<proteinExistence type="predicted"/>
<dbReference type="RefSeq" id="WP_200171156.1">
    <property type="nucleotide sequence ID" value="NZ_BAABKQ010000001.1"/>
</dbReference>
<dbReference type="Pfam" id="PF19502">
    <property type="entry name" value="DUF6036"/>
    <property type="match status" value="1"/>
</dbReference>
<dbReference type="InterPro" id="IPR045792">
    <property type="entry name" value="DUF6036"/>
</dbReference>
<keyword evidence="3" id="KW-1185">Reference proteome</keyword>
<evidence type="ECO:0000313" key="2">
    <source>
        <dbReference type="EMBL" id="GAA4814968.1"/>
    </source>
</evidence>
<protein>
    <recommendedName>
        <fullName evidence="1">DUF6036 domain-containing protein</fullName>
    </recommendedName>
</protein>
<organism evidence="2 3">
    <name type="scientific">Tomitella cavernea</name>
    <dbReference type="NCBI Taxonomy" id="1387982"/>
    <lineage>
        <taxon>Bacteria</taxon>
        <taxon>Bacillati</taxon>
        <taxon>Actinomycetota</taxon>
        <taxon>Actinomycetes</taxon>
        <taxon>Mycobacteriales</taxon>
        <taxon>Tomitella</taxon>
    </lineage>
</organism>